<dbReference type="NCBIfam" id="TIGR03930">
    <property type="entry name" value="WXG100_ESAT6"/>
    <property type="match status" value="1"/>
</dbReference>
<organism evidence="2 3">
    <name type="scientific">Actinotalea fermentans</name>
    <dbReference type="NCBI Taxonomy" id="43671"/>
    <lineage>
        <taxon>Bacteria</taxon>
        <taxon>Bacillati</taxon>
        <taxon>Actinomycetota</taxon>
        <taxon>Actinomycetes</taxon>
        <taxon>Micrococcales</taxon>
        <taxon>Cellulomonadaceae</taxon>
        <taxon>Actinotalea</taxon>
    </lineage>
</organism>
<keyword evidence="3" id="KW-1185">Reference proteome</keyword>
<dbReference type="SUPFAM" id="SSF140453">
    <property type="entry name" value="EsxAB dimer-like"/>
    <property type="match status" value="1"/>
</dbReference>
<dbReference type="RefSeq" id="WP_034247943.1">
    <property type="nucleotide sequence ID" value="NZ_BJYK01000007.1"/>
</dbReference>
<comment type="caution">
    <text evidence="2">The sequence shown here is derived from an EMBL/GenBank/DDBJ whole genome shotgun (WGS) entry which is preliminary data.</text>
</comment>
<name>A0A511YZ48_9CELL</name>
<dbReference type="InterPro" id="IPR036689">
    <property type="entry name" value="ESAT-6-like_sf"/>
</dbReference>
<dbReference type="Proteomes" id="UP000321484">
    <property type="component" value="Unassembled WGS sequence"/>
</dbReference>
<accession>A0A511YZ48</accession>
<evidence type="ECO:0000313" key="3">
    <source>
        <dbReference type="Proteomes" id="UP000321484"/>
    </source>
</evidence>
<dbReference type="InterPro" id="IPR010310">
    <property type="entry name" value="T7SS_ESAT-6-like"/>
</dbReference>
<proteinExistence type="inferred from homology"/>
<protein>
    <recommendedName>
        <fullName evidence="1">ESAT-6-like protein</fullName>
    </recommendedName>
</protein>
<gene>
    <name evidence="2" type="ORF">AFE02nite_22210</name>
</gene>
<dbReference type="Pfam" id="PF06013">
    <property type="entry name" value="WXG100"/>
    <property type="match status" value="1"/>
</dbReference>
<comment type="similarity">
    <text evidence="1">Belongs to the WXG100 family.</text>
</comment>
<dbReference type="AlphaFoldDB" id="A0A511YZ48"/>
<dbReference type="OrthoDB" id="3268062at2"/>
<evidence type="ECO:0000313" key="2">
    <source>
        <dbReference type="EMBL" id="GEN80487.1"/>
    </source>
</evidence>
<dbReference type="Gene3D" id="1.10.287.1060">
    <property type="entry name" value="ESAT-6-like"/>
    <property type="match status" value="1"/>
</dbReference>
<evidence type="ECO:0000256" key="1">
    <source>
        <dbReference type="RuleBase" id="RU362001"/>
    </source>
</evidence>
<dbReference type="EMBL" id="BJYK01000007">
    <property type="protein sequence ID" value="GEN80487.1"/>
    <property type="molecule type" value="Genomic_DNA"/>
</dbReference>
<sequence length="99" mass="10622">MANINVTYQDLEDAAGRLQNGQSELTNKLDELKAFIDSLVSGGFVTEQASVAFQEKYGEFTSGATQVVGSLEGLSSFLRQTANVMRDTDTGLAQAIRGQ</sequence>
<reference evidence="2 3" key="1">
    <citation type="submission" date="2019-07" db="EMBL/GenBank/DDBJ databases">
        <title>Whole genome shotgun sequence of Actinotalea fermentans NBRC 105374.</title>
        <authorList>
            <person name="Hosoyama A."/>
            <person name="Uohara A."/>
            <person name="Ohji S."/>
            <person name="Ichikawa N."/>
        </authorList>
    </citation>
    <scope>NUCLEOTIDE SEQUENCE [LARGE SCALE GENOMIC DNA]</scope>
    <source>
        <strain evidence="2 3">NBRC 105374</strain>
    </source>
</reference>